<comment type="cofactor">
    <cofactor evidence="8">
        <name>Zn(2+)</name>
        <dbReference type="ChEBI" id="CHEBI:29105"/>
    </cofactor>
    <text evidence="8">Binds 1 zinc ion per subunit.</text>
</comment>
<comment type="caution">
    <text evidence="9">The sequence shown here is derived from an EMBL/GenBank/DDBJ whole genome shotgun (WGS) entry which is preliminary data.</text>
</comment>
<dbReference type="GO" id="GO:0003700">
    <property type="term" value="F:DNA-binding transcription factor activity"/>
    <property type="evidence" value="ECO:0007669"/>
    <property type="project" value="InterPro"/>
</dbReference>
<dbReference type="InterPro" id="IPR036390">
    <property type="entry name" value="WH_DNA-bd_sf"/>
</dbReference>
<dbReference type="FunFam" id="1.10.10.10:FF:000051">
    <property type="entry name" value="Fur family transcriptional regulator"/>
    <property type="match status" value="1"/>
</dbReference>
<feature type="binding site" evidence="8">
    <location>
        <position position="91"/>
    </location>
    <ligand>
        <name>Zn(2+)</name>
        <dbReference type="ChEBI" id="CHEBI:29105"/>
    </ligand>
</feature>
<keyword evidence="6" id="KW-0238">DNA-binding</keyword>
<dbReference type="EMBL" id="JACRSQ010000001">
    <property type="protein sequence ID" value="MBC8542079.1"/>
    <property type="molecule type" value="Genomic_DNA"/>
</dbReference>
<evidence type="ECO:0000256" key="5">
    <source>
        <dbReference type="ARBA" id="ARBA00023015"/>
    </source>
</evidence>
<keyword evidence="10" id="KW-1185">Reference proteome</keyword>
<feature type="binding site" evidence="8">
    <location>
        <position position="134"/>
    </location>
    <ligand>
        <name>Zn(2+)</name>
        <dbReference type="ChEBI" id="CHEBI:29105"/>
    </ligand>
</feature>
<dbReference type="InterPro" id="IPR002481">
    <property type="entry name" value="FUR"/>
</dbReference>
<evidence type="ECO:0000256" key="1">
    <source>
        <dbReference type="ARBA" id="ARBA00007957"/>
    </source>
</evidence>
<evidence type="ECO:0000256" key="4">
    <source>
        <dbReference type="ARBA" id="ARBA00022833"/>
    </source>
</evidence>
<keyword evidence="4 8" id="KW-0862">Zinc</keyword>
<evidence type="ECO:0000256" key="6">
    <source>
        <dbReference type="ARBA" id="ARBA00023125"/>
    </source>
</evidence>
<evidence type="ECO:0000256" key="8">
    <source>
        <dbReference type="PIRSR" id="PIRSR602481-1"/>
    </source>
</evidence>
<dbReference type="GO" id="GO:0008270">
    <property type="term" value="F:zinc ion binding"/>
    <property type="evidence" value="ECO:0007669"/>
    <property type="project" value="TreeGrafter"/>
</dbReference>
<organism evidence="9 10">
    <name type="scientific">Bianquea renquensis</name>
    <dbReference type="NCBI Taxonomy" id="2763661"/>
    <lineage>
        <taxon>Bacteria</taxon>
        <taxon>Bacillati</taxon>
        <taxon>Bacillota</taxon>
        <taxon>Clostridia</taxon>
        <taxon>Eubacteriales</taxon>
        <taxon>Bianqueaceae</taxon>
        <taxon>Bianquea</taxon>
    </lineage>
</organism>
<dbReference type="PANTHER" id="PTHR33202:SF8">
    <property type="entry name" value="PEROXIDE-RESPONSIVE REPRESSOR PERR"/>
    <property type="match status" value="1"/>
</dbReference>
<dbReference type="GO" id="GO:1900376">
    <property type="term" value="P:regulation of secondary metabolite biosynthetic process"/>
    <property type="evidence" value="ECO:0007669"/>
    <property type="project" value="TreeGrafter"/>
</dbReference>
<evidence type="ECO:0000313" key="9">
    <source>
        <dbReference type="EMBL" id="MBC8542079.1"/>
    </source>
</evidence>
<dbReference type="Proteomes" id="UP000657006">
    <property type="component" value="Unassembled WGS sequence"/>
</dbReference>
<reference evidence="9" key="1">
    <citation type="submission" date="2020-08" db="EMBL/GenBank/DDBJ databases">
        <title>Genome public.</title>
        <authorList>
            <person name="Liu C."/>
            <person name="Sun Q."/>
        </authorList>
    </citation>
    <scope>NUCLEOTIDE SEQUENCE</scope>
    <source>
        <strain evidence="9">NSJ-32</strain>
    </source>
</reference>
<dbReference type="InterPro" id="IPR036388">
    <property type="entry name" value="WH-like_DNA-bd_sf"/>
</dbReference>
<dbReference type="Pfam" id="PF01475">
    <property type="entry name" value="FUR"/>
    <property type="match status" value="1"/>
</dbReference>
<dbReference type="GO" id="GO:0045892">
    <property type="term" value="P:negative regulation of DNA-templated transcription"/>
    <property type="evidence" value="ECO:0007669"/>
    <property type="project" value="TreeGrafter"/>
</dbReference>
<comment type="similarity">
    <text evidence="1">Belongs to the Fur family.</text>
</comment>
<evidence type="ECO:0000256" key="7">
    <source>
        <dbReference type="ARBA" id="ARBA00023163"/>
    </source>
</evidence>
<dbReference type="AlphaFoldDB" id="A0A926DQQ7"/>
<evidence type="ECO:0000256" key="2">
    <source>
        <dbReference type="ARBA" id="ARBA00022491"/>
    </source>
</evidence>
<dbReference type="Gene3D" id="3.30.1490.190">
    <property type="match status" value="1"/>
</dbReference>
<keyword evidence="5" id="KW-0805">Transcription regulation</keyword>
<keyword evidence="3 8" id="KW-0479">Metal-binding</keyword>
<keyword evidence="2" id="KW-0678">Repressor</keyword>
<dbReference type="CDD" id="cd07153">
    <property type="entry name" value="Fur_like"/>
    <property type="match status" value="1"/>
</dbReference>
<dbReference type="Gene3D" id="1.10.10.10">
    <property type="entry name" value="Winged helix-like DNA-binding domain superfamily/Winged helix DNA-binding domain"/>
    <property type="match status" value="1"/>
</dbReference>
<proteinExistence type="inferred from homology"/>
<evidence type="ECO:0000313" key="10">
    <source>
        <dbReference type="Proteomes" id="UP000657006"/>
    </source>
</evidence>
<dbReference type="PANTHER" id="PTHR33202">
    <property type="entry name" value="ZINC UPTAKE REGULATION PROTEIN"/>
    <property type="match status" value="1"/>
</dbReference>
<keyword evidence="7" id="KW-0804">Transcription</keyword>
<accession>A0A926DQQ7</accession>
<dbReference type="SUPFAM" id="SSF46785">
    <property type="entry name" value="Winged helix' DNA-binding domain"/>
    <property type="match status" value="1"/>
</dbReference>
<feature type="binding site" evidence="8">
    <location>
        <position position="131"/>
    </location>
    <ligand>
        <name>Zn(2+)</name>
        <dbReference type="ChEBI" id="CHEBI:29105"/>
    </ligand>
</feature>
<dbReference type="RefSeq" id="WP_177719727.1">
    <property type="nucleotide sequence ID" value="NZ_JACRSQ010000001.1"/>
</dbReference>
<dbReference type="InterPro" id="IPR043135">
    <property type="entry name" value="Fur_C"/>
</dbReference>
<evidence type="ECO:0000256" key="3">
    <source>
        <dbReference type="ARBA" id="ARBA00022723"/>
    </source>
</evidence>
<name>A0A926DQQ7_9FIRM</name>
<feature type="binding site" evidence="8">
    <location>
        <position position="94"/>
    </location>
    <ligand>
        <name>Zn(2+)</name>
        <dbReference type="ChEBI" id="CHEBI:29105"/>
    </ligand>
</feature>
<gene>
    <name evidence="9" type="ORF">H8730_00750</name>
</gene>
<dbReference type="GO" id="GO:0000976">
    <property type="term" value="F:transcription cis-regulatory region binding"/>
    <property type="evidence" value="ECO:0007669"/>
    <property type="project" value="TreeGrafter"/>
</dbReference>
<protein>
    <submittedName>
        <fullName evidence="9">Transcriptional repressor</fullName>
    </submittedName>
</protein>
<sequence>MQALAIRLKEKGLKATPQRIAIYKYLEDSKDHPSAETIYRTLRESHPTMSLATVYKTLDSLKKAGLLQQLNVGEDSFRYDADTHPHPHIQCVQCTRVFDLDPALLQNVSSEIRQTTSFQVLSQQVYFYGVCPDCQGSQREAVND</sequence>